<comment type="caution">
    <text evidence="1">The sequence shown here is derived from an EMBL/GenBank/DDBJ whole genome shotgun (WGS) entry which is preliminary data.</text>
</comment>
<proteinExistence type="predicted"/>
<dbReference type="AlphaFoldDB" id="A0A3D8PNE8"/>
<sequence>MARFPELNTGLTRDFRNSYNEGIKKIDTDLNKSSSDASNALAKSTKAEVNASEAKAAADRTSTELGQAILKGDSSPLAGQLSVGADGTVYPGGPQERLVKELNSVNKDLAQMASLSYVDAILASLGNGAPKEAFFSLP</sequence>
<gene>
    <name evidence="1" type="ORF">CWR48_14090</name>
</gene>
<evidence type="ECO:0000313" key="2">
    <source>
        <dbReference type="Proteomes" id="UP000257143"/>
    </source>
</evidence>
<accession>A0A3D8PNE8</accession>
<keyword evidence="2" id="KW-1185">Reference proteome</keyword>
<protein>
    <submittedName>
        <fullName evidence="1">Uncharacterized protein</fullName>
    </submittedName>
</protein>
<name>A0A3D8PNE8_9BACI</name>
<evidence type="ECO:0000313" key="1">
    <source>
        <dbReference type="EMBL" id="RDW17640.1"/>
    </source>
</evidence>
<feature type="non-terminal residue" evidence="1">
    <location>
        <position position="138"/>
    </location>
</feature>
<dbReference type="EMBL" id="PIOC01000019">
    <property type="protein sequence ID" value="RDW17640.1"/>
    <property type="molecule type" value="Genomic_DNA"/>
</dbReference>
<dbReference type="Proteomes" id="UP000257143">
    <property type="component" value="Unassembled WGS sequence"/>
</dbReference>
<reference evidence="2" key="1">
    <citation type="submission" date="2017-11" db="EMBL/GenBank/DDBJ databases">
        <authorList>
            <person name="Zhu W."/>
        </authorList>
    </citation>
    <scope>NUCLEOTIDE SEQUENCE [LARGE SCALE GENOMIC DNA]</scope>
    <source>
        <strain evidence="2">CAU 1183</strain>
    </source>
</reference>
<dbReference type="RefSeq" id="WP_147294891.1">
    <property type="nucleotide sequence ID" value="NZ_PIOC01000019.1"/>
</dbReference>
<organism evidence="1 2">
    <name type="scientific">Oceanobacillus arenosus</name>
    <dbReference type="NCBI Taxonomy" id="1229153"/>
    <lineage>
        <taxon>Bacteria</taxon>
        <taxon>Bacillati</taxon>
        <taxon>Bacillota</taxon>
        <taxon>Bacilli</taxon>
        <taxon>Bacillales</taxon>
        <taxon>Bacillaceae</taxon>
        <taxon>Oceanobacillus</taxon>
    </lineage>
</organism>